<comment type="caution">
    <text evidence="2">The sequence shown here is derived from an EMBL/GenBank/DDBJ whole genome shotgun (WGS) entry which is preliminary data.</text>
</comment>
<proteinExistence type="predicted"/>
<keyword evidence="3" id="KW-1185">Reference proteome</keyword>
<dbReference type="EMBL" id="JXXZ01000002">
    <property type="protein sequence ID" value="KJZ01674.1"/>
    <property type="molecule type" value="Genomic_DNA"/>
</dbReference>
<keyword evidence="1" id="KW-0233">DNA recombination</keyword>
<dbReference type="GO" id="GO:0015074">
    <property type="term" value="P:DNA integration"/>
    <property type="evidence" value="ECO:0007669"/>
    <property type="project" value="InterPro"/>
</dbReference>
<protein>
    <submittedName>
        <fullName evidence="2">Integrase</fullName>
    </submittedName>
</protein>
<dbReference type="PATRIC" id="fig|151081.8.peg.1501"/>
<name>A0A0F4PQG0_9GAMM</name>
<evidence type="ECO:0000256" key="1">
    <source>
        <dbReference type="ARBA" id="ARBA00023172"/>
    </source>
</evidence>
<dbReference type="InterPro" id="IPR013762">
    <property type="entry name" value="Integrase-like_cat_sf"/>
</dbReference>
<dbReference type="Proteomes" id="UP000033664">
    <property type="component" value="Unassembled WGS sequence"/>
</dbReference>
<dbReference type="Gene3D" id="1.10.443.10">
    <property type="entry name" value="Intergrase catalytic core"/>
    <property type="match status" value="1"/>
</dbReference>
<dbReference type="GO" id="GO:0006310">
    <property type="term" value="P:DNA recombination"/>
    <property type="evidence" value="ECO:0007669"/>
    <property type="project" value="UniProtKB-KW"/>
</dbReference>
<dbReference type="SUPFAM" id="SSF56349">
    <property type="entry name" value="DNA breaking-rejoining enzymes"/>
    <property type="match status" value="1"/>
</dbReference>
<dbReference type="InterPro" id="IPR011010">
    <property type="entry name" value="DNA_brk_join_enz"/>
</dbReference>
<evidence type="ECO:0000313" key="2">
    <source>
        <dbReference type="EMBL" id="KJZ01674.1"/>
    </source>
</evidence>
<dbReference type="GeneID" id="58227179"/>
<dbReference type="GO" id="GO:0003677">
    <property type="term" value="F:DNA binding"/>
    <property type="evidence" value="ECO:0007669"/>
    <property type="project" value="InterPro"/>
</dbReference>
<gene>
    <name evidence="2" type="ORF">TW72_01610</name>
</gene>
<accession>A0A0F4PQG0</accession>
<sequence length="689" mass="77477">MSNVVALLPRPGNDASGNLTELVAFYKHNSPFKSKEGWEWGNVYWDVKGICKTQARKAAYELLLYFNRDNQLGANVKTPRTEMLPFHHSELSDVTKCHVTALQIESEKDAGSLQIWINAYRYLDNVLSKSGKRVADISAHDFRLAELEAEKQLAASTFYRIGSKLEGICKFINQKGLARQKITFLKVAKRGETHTNSDSRIDQSSIDERAKKLPSKYSLIAVATLSNADLKGDDALFQSMVEIMFATGLRLDEVVSLDKDCLYEKQIEERNVVTGKQDVFTVHEIRYKAKKGAGFRTKTVADSLVPIVKKGIETALELLSPVREVIEALGQGGYDFFPQLDSGEEVTIAEAGRLLGWSSNSNFQTYLRKRNITINRRPKNVRGKASTVAKILPAELKDATADLGRESAAGLWNTIKKTTVADKLENMLYVTQYQRHHSIKSTEPWKFTLISHTQISDYIAGRPGLGVKSVFERHDLTFEDQSIRLTSHQFRHFLSTMLELCDTVSDIEVARYFGRKYIGDNAAYDHTNKTKKVMDHADDIIASTGISKEQAKEAAILFTLVDKEEALDTIGDLTTTLITSIGLCKHDYNDSPCGKHYACLRGCAEYYRIKGSKTEIDEVLRIREQQKLHVAAAKESVEEEFHNANNWLISHQELLDGCEMALRIENDESIALGERVQVFPEGKTKCEAI</sequence>
<reference evidence="2 3" key="1">
    <citation type="journal article" date="2015" name="BMC Genomics">
        <title>Genome mining reveals unlocked bioactive potential of marine Gram-negative bacteria.</title>
        <authorList>
            <person name="Machado H."/>
            <person name="Sonnenschein E.C."/>
            <person name="Melchiorsen J."/>
            <person name="Gram L."/>
        </authorList>
    </citation>
    <scope>NUCLEOTIDE SEQUENCE [LARGE SCALE GENOMIC DNA]</scope>
    <source>
        <strain evidence="2 3">S3137</strain>
    </source>
</reference>
<dbReference type="RefSeq" id="WP_045979122.1">
    <property type="nucleotide sequence ID" value="NZ_JXXY01000006.1"/>
</dbReference>
<dbReference type="OrthoDB" id="6725579at2"/>
<organism evidence="2 3">
    <name type="scientific">Pseudoalteromonas ruthenica</name>
    <dbReference type="NCBI Taxonomy" id="151081"/>
    <lineage>
        <taxon>Bacteria</taxon>
        <taxon>Pseudomonadati</taxon>
        <taxon>Pseudomonadota</taxon>
        <taxon>Gammaproteobacteria</taxon>
        <taxon>Alteromonadales</taxon>
        <taxon>Pseudoalteromonadaceae</taxon>
        <taxon>Pseudoalteromonas</taxon>
    </lineage>
</organism>
<dbReference type="AlphaFoldDB" id="A0A0F4PQG0"/>
<evidence type="ECO:0000313" key="3">
    <source>
        <dbReference type="Proteomes" id="UP000033664"/>
    </source>
</evidence>